<keyword evidence="2" id="KW-1185">Reference proteome</keyword>
<accession>A0A0L7QWK1</accession>
<protein>
    <submittedName>
        <fullName evidence="1">Uncharacterized protein</fullName>
    </submittedName>
</protein>
<dbReference type="Proteomes" id="UP000053825">
    <property type="component" value="Unassembled WGS sequence"/>
</dbReference>
<sequence length="68" mass="7960">MKKDTTRKDFSTDDEVKETTLKWLREIGCKFSENEIRKLVPRCDKCLQILGDYVEEVVAGCKFTLVMK</sequence>
<evidence type="ECO:0000313" key="1">
    <source>
        <dbReference type="EMBL" id="KOC62914.1"/>
    </source>
</evidence>
<gene>
    <name evidence="1" type="ORF">WH47_03105</name>
</gene>
<dbReference type="EMBL" id="KQ414714">
    <property type="protein sequence ID" value="KOC62914.1"/>
    <property type="molecule type" value="Genomic_DNA"/>
</dbReference>
<evidence type="ECO:0000313" key="2">
    <source>
        <dbReference type="Proteomes" id="UP000053825"/>
    </source>
</evidence>
<name>A0A0L7QWK1_9HYME</name>
<dbReference type="AlphaFoldDB" id="A0A0L7QWK1"/>
<organism evidence="1 2">
    <name type="scientific">Habropoda laboriosa</name>
    <dbReference type="NCBI Taxonomy" id="597456"/>
    <lineage>
        <taxon>Eukaryota</taxon>
        <taxon>Metazoa</taxon>
        <taxon>Ecdysozoa</taxon>
        <taxon>Arthropoda</taxon>
        <taxon>Hexapoda</taxon>
        <taxon>Insecta</taxon>
        <taxon>Pterygota</taxon>
        <taxon>Neoptera</taxon>
        <taxon>Endopterygota</taxon>
        <taxon>Hymenoptera</taxon>
        <taxon>Apocrita</taxon>
        <taxon>Aculeata</taxon>
        <taxon>Apoidea</taxon>
        <taxon>Anthophila</taxon>
        <taxon>Apidae</taxon>
        <taxon>Habropoda</taxon>
    </lineage>
</organism>
<proteinExistence type="predicted"/>
<reference evidence="1 2" key="1">
    <citation type="submission" date="2015-07" db="EMBL/GenBank/DDBJ databases">
        <title>The genome of Habropoda laboriosa.</title>
        <authorList>
            <person name="Pan H."/>
            <person name="Kapheim K."/>
        </authorList>
    </citation>
    <scope>NUCLEOTIDE SEQUENCE [LARGE SCALE GENOMIC DNA]</scope>
    <source>
        <strain evidence="1">0110345459</strain>
    </source>
</reference>